<evidence type="ECO:0000256" key="2">
    <source>
        <dbReference type="ARBA" id="ARBA00022576"/>
    </source>
</evidence>
<dbReference type="Gene3D" id="3.40.630.30">
    <property type="match status" value="1"/>
</dbReference>
<comment type="caution">
    <text evidence="6">The sequence shown here is derived from an EMBL/GenBank/DDBJ whole genome shotgun (WGS) entry which is preliminary data.</text>
</comment>
<keyword evidence="7" id="KW-1185">Reference proteome</keyword>
<evidence type="ECO:0000256" key="4">
    <source>
        <dbReference type="ARBA" id="ARBA00022898"/>
    </source>
</evidence>
<organism evidence="6 7">
    <name type="scientific">Saezia sanguinis</name>
    <dbReference type="NCBI Taxonomy" id="1965230"/>
    <lineage>
        <taxon>Bacteria</taxon>
        <taxon>Pseudomonadati</taxon>
        <taxon>Pseudomonadota</taxon>
        <taxon>Betaproteobacteria</taxon>
        <taxon>Burkholderiales</taxon>
        <taxon>Saeziaceae</taxon>
        <taxon>Saezia</taxon>
    </lineage>
</organism>
<dbReference type="Proteomes" id="UP000286947">
    <property type="component" value="Unassembled WGS sequence"/>
</dbReference>
<dbReference type="PANTHER" id="PTHR42778:SF1">
    <property type="entry name" value="2-AMINOETHYLPHOSPHONATE--PYRUVATE TRANSAMINASE"/>
    <property type="match status" value="1"/>
</dbReference>
<dbReference type="InterPro" id="IPR000192">
    <property type="entry name" value="Aminotrans_V_dom"/>
</dbReference>
<feature type="domain" description="N-acetyltransferase" evidence="5">
    <location>
        <begin position="3"/>
        <end position="166"/>
    </location>
</feature>
<dbReference type="InterPro" id="IPR015424">
    <property type="entry name" value="PyrdxlP-dep_Trfase"/>
</dbReference>
<dbReference type="GO" id="GO:0008483">
    <property type="term" value="F:transaminase activity"/>
    <property type="evidence" value="ECO:0007669"/>
    <property type="project" value="UniProtKB-KW"/>
</dbReference>
<comment type="cofactor">
    <cofactor evidence="1">
        <name>pyridoxal 5'-phosphate</name>
        <dbReference type="ChEBI" id="CHEBI:597326"/>
    </cofactor>
</comment>
<keyword evidence="4" id="KW-0663">Pyridoxal phosphate</keyword>
<keyword evidence="2" id="KW-0032">Aminotransferase</keyword>
<dbReference type="InterPro" id="IPR054597">
    <property type="entry name" value="FeeM_cat"/>
</dbReference>
<evidence type="ECO:0000313" key="7">
    <source>
        <dbReference type="Proteomes" id="UP000286947"/>
    </source>
</evidence>
<evidence type="ECO:0000256" key="3">
    <source>
        <dbReference type="ARBA" id="ARBA00022679"/>
    </source>
</evidence>
<dbReference type="SUPFAM" id="SSF53383">
    <property type="entry name" value="PLP-dependent transferases"/>
    <property type="match status" value="1"/>
</dbReference>
<keyword evidence="6" id="KW-0560">Oxidoreductase</keyword>
<sequence>MELHIKLASETWEFEQIHRLNYRTFVEEIPQHPPNSEKRLVDRFHPENTYIIALHKQQLIGMIAVRGTRPFSLDAKLPSLDQYLPSGRAPVEIRLLAVEPHMRKTTVFLSLLDFAVKHCQQQGYDLAVISGTTRQQKLYRHLGFLPFGPLIGTSAAQYQPMYLTLETYQQIMDKSAALRKTLRELPETHNGLNFLPGPVQMTSEVRNAFSAPCISHRADTFLSMLKQASNKLCQITGARHAQILLGSGTLGNEVVAAQLSLLKTPGLIVSNGEFGERLIGHARRAQLKFNTLQYAWGTRMNLDEIKYALSQLPEDGWVWMVHHETSTGMLNPFAELKTLCTLHGLHLCLDCISSVGAIPVDLSAVYLATAVSGKGFGSYPGLSVVFHDYTPVPQPQTLPGYLDLGNWACQHSVPYTHSSNLMNAFLTALSQATPERMERIQNNMAWLRQELECCGLSALVSPQEACAAIVTLVSDQPGLTTAIGYELELHGCWLSYRSAYLRERHWLQISLLGDPSRAQLEKLMQLIRNACHRLQKTPVQNRQPANRAVNAMH</sequence>
<dbReference type="Gene3D" id="3.40.640.10">
    <property type="entry name" value="Type I PLP-dependent aspartate aminotransferase-like (Major domain)"/>
    <property type="match status" value="1"/>
</dbReference>
<dbReference type="PANTHER" id="PTHR42778">
    <property type="entry name" value="2-AMINOETHYLPHOSPHONATE--PYRUVATE TRANSAMINASE"/>
    <property type="match status" value="1"/>
</dbReference>
<evidence type="ECO:0000259" key="5">
    <source>
        <dbReference type="PROSITE" id="PS51186"/>
    </source>
</evidence>
<keyword evidence="3" id="KW-0808">Transferase</keyword>
<dbReference type="RefSeq" id="WP_126981150.1">
    <property type="nucleotide sequence ID" value="NZ_PQSP01000013.1"/>
</dbReference>
<accession>A0A433S9I2</accession>
<protein>
    <submittedName>
        <fullName evidence="6">Soluble hydrogenase 42 kDa subunit</fullName>
        <ecNumber evidence="6">1.12.-.-</ecNumber>
    </submittedName>
</protein>
<dbReference type="EC" id="1.12.-.-" evidence="6"/>
<dbReference type="InterPro" id="IPR015422">
    <property type="entry name" value="PyrdxlP-dep_Trfase_small"/>
</dbReference>
<dbReference type="InterPro" id="IPR015421">
    <property type="entry name" value="PyrdxlP-dep_Trfase_major"/>
</dbReference>
<dbReference type="InterPro" id="IPR000182">
    <property type="entry name" value="GNAT_dom"/>
</dbReference>
<dbReference type="Pfam" id="PF21926">
    <property type="entry name" value="FeeM"/>
    <property type="match status" value="1"/>
</dbReference>
<evidence type="ECO:0000313" key="6">
    <source>
        <dbReference type="EMBL" id="RUS65413.1"/>
    </source>
</evidence>
<name>A0A433S9I2_9BURK</name>
<dbReference type="GO" id="GO:0016747">
    <property type="term" value="F:acyltransferase activity, transferring groups other than amino-acyl groups"/>
    <property type="evidence" value="ECO:0007669"/>
    <property type="project" value="InterPro"/>
</dbReference>
<dbReference type="PROSITE" id="PS51186">
    <property type="entry name" value="GNAT"/>
    <property type="match status" value="1"/>
</dbReference>
<reference evidence="6 7" key="1">
    <citation type="submission" date="2018-01" db="EMBL/GenBank/DDBJ databases">
        <title>Saezia sanguinis gen. nov., sp. nov., in the order Burkholderiales isolated from human blood.</title>
        <authorList>
            <person name="Medina-Pascual M.J."/>
            <person name="Valdezate S."/>
            <person name="Monzon S."/>
            <person name="Cuesta I."/>
            <person name="Carrasco G."/>
            <person name="Villalon P."/>
            <person name="Saez-Nieto J.A."/>
        </authorList>
    </citation>
    <scope>NUCLEOTIDE SEQUENCE [LARGE SCALE GENOMIC DNA]</scope>
    <source>
        <strain evidence="6 7">CNM695-12</strain>
    </source>
</reference>
<dbReference type="EMBL" id="PQSP01000013">
    <property type="protein sequence ID" value="RUS65413.1"/>
    <property type="molecule type" value="Genomic_DNA"/>
</dbReference>
<evidence type="ECO:0000256" key="1">
    <source>
        <dbReference type="ARBA" id="ARBA00001933"/>
    </source>
</evidence>
<dbReference type="SUPFAM" id="SSF55729">
    <property type="entry name" value="Acyl-CoA N-acyltransferases (Nat)"/>
    <property type="match status" value="1"/>
</dbReference>
<dbReference type="Pfam" id="PF00266">
    <property type="entry name" value="Aminotran_5"/>
    <property type="match status" value="1"/>
</dbReference>
<proteinExistence type="predicted"/>
<dbReference type="AlphaFoldDB" id="A0A433S9I2"/>
<gene>
    <name evidence="6" type="ORF">CUZ56_02994</name>
</gene>
<dbReference type="GO" id="GO:0016491">
    <property type="term" value="F:oxidoreductase activity"/>
    <property type="evidence" value="ECO:0007669"/>
    <property type="project" value="UniProtKB-KW"/>
</dbReference>
<dbReference type="InterPro" id="IPR016181">
    <property type="entry name" value="Acyl_CoA_acyltransferase"/>
</dbReference>
<dbReference type="OrthoDB" id="9766472at2"/>
<dbReference type="Gene3D" id="3.90.1150.10">
    <property type="entry name" value="Aspartate Aminotransferase, domain 1"/>
    <property type="match status" value="1"/>
</dbReference>